<keyword evidence="4" id="KW-1185">Reference proteome</keyword>
<protein>
    <submittedName>
        <fullName evidence="3">RNA-binding protein</fullName>
    </submittedName>
</protein>
<evidence type="ECO:0000313" key="3">
    <source>
        <dbReference type="EMBL" id="NLR67805.1"/>
    </source>
</evidence>
<keyword evidence="1" id="KW-0694">RNA-binding</keyword>
<name>A0A847S300_9BACT</name>
<gene>
    <name evidence="3" type="ORF">HGH92_26100</name>
</gene>
<feature type="domain" description="RRM" evidence="2">
    <location>
        <begin position="1"/>
        <end position="79"/>
    </location>
</feature>
<sequence>MNIYVSNLGYDYQIEDLVNLFIEYGVISSATIVEDKYTNRSKGFGFVEMPNRSEGEKAILALHGKDIDGHVISVTEAQPPKQKTFTRRFR</sequence>
<evidence type="ECO:0000256" key="1">
    <source>
        <dbReference type="ARBA" id="ARBA00022884"/>
    </source>
</evidence>
<dbReference type="Gene3D" id="3.30.70.330">
    <property type="match status" value="1"/>
</dbReference>
<dbReference type="PANTHER" id="PTHR48025">
    <property type="entry name" value="OS02G0815200 PROTEIN"/>
    <property type="match status" value="1"/>
</dbReference>
<dbReference type="GO" id="GO:0003729">
    <property type="term" value="F:mRNA binding"/>
    <property type="evidence" value="ECO:0007669"/>
    <property type="project" value="TreeGrafter"/>
</dbReference>
<comment type="caution">
    <text evidence="3">The sequence shown here is derived from an EMBL/GenBank/DDBJ whole genome shotgun (WGS) entry which is preliminary data.</text>
</comment>
<evidence type="ECO:0000313" key="4">
    <source>
        <dbReference type="Proteomes" id="UP000570474"/>
    </source>
</evidence>
<organism evidence="3 4">
    <name type="scientific">Chitinophaga varians</name>
    <dbReference type="NCBI Taxonomy" id="2202339"/>
    <lineage>
        <taxon>Bacteria</taxon>
        <taxon>Pseudomonadati</taxon>
        <taxon>Bacteroidota</taxon>
        <taxon>Chitinophagia</taxon>
        <taxon>Chitinophagales</taxon>
        <taxon>Chitinophagaceae</taxon>
        <taxon>Chitinophaga</taxon>
    </lineage>
</organism>
<dbReference type="PROSITE" id="PS50102">
    <property type="entry name" value="RRM"/>
    <property type="match status" value="1"/>
</dbReference>
<evidence type="ECO:0000259" key="2">
    <source>
        <dbReference type="PROSITE" id="PS50102"/>
    </source>
</evidence>
<dbReference type="PANTHER" id="PTHR48025:SF1">
    <property type="entry name" value="RRM DOMAIN-CONTAINING PROTEIN"/>
    <property type="match status" value="1"/>
</dbReference>
<dbReference type="Proteomes" id="UP000570474">
    <property type="component" value="Unassembled WGS sequence"/>
</dbReference>
<dbReference type="InterPro" id="IPR012677">
    <property type="entry name" value="Nucleotide-bd_a/b_plait_sf"/>
</dbReference>
<dbReference type="Pfam" id="PF00076">
    <property type="entry name" value="RRM_1"/>
    <property type="match status" value="1"/>
</dbReference>
<reference evidence="3 4" key="1">
    <citation type="submission" date="2020-04" db="EMBL/GenBank/DDBJ databases">
        <authorList>
            <person name="Yin C."/>
        </authorList>
    </citation>
    <scope>NUCLEOTIDE SEQUENCE [LARGE SCALE GENOMIC DNA]</scope>
    <source>
        <strain evidence="3 4">Ae27</strain>
    </source>
</reference>
<dbReference type="RefSeq" id="WP_168873748.1">
    <property type="nucleotide sequence ID" value="NZ_JABAIA010000003.1"/>
</dbReference>
<dbReference type="SMART" id="SM00360">
    <property type="entry name" value="RRM"/>
    <property type="match status" value="1"/>
</dbReference>
<dbReference type="InterPro" id="IPR000504">
    <property type="entry name" value="RRM_dom"/>
</dbReference>
<dbReference type="EMBL" id="JABAIA010000003">
    <property type="protein sequence ID" value="NLR67805.1"/>
    <property type="molecule type" value="Genomic_DNA"/>
</dbReference>
<dbReference type="InterPro" id="IPR050502">
    <property type="entry name" value="Euk_RNA-bind_prot"/>
</dbReference>
<proteinExistence type="predicted"/>
<dbReference type="AlphaFoldDB" id="A0A847S300"/>
<dbReference type="SUPFAM" id="SSF54928">
    <property type="entry name" value="RNA-binding domain, RBD"/>
    <property type="match status" value="1"/>
</dbReference>
<dbReference type="InterPro" id="IPR035979">
    <property type="entry name" value="RBD_domain_sf"/>
</dbReference>
<accession>A0A847S300</accession>